<dbReference type="SUPFAM" id="SSF52096">
    <property type="entry name" value="ClpP/crotonase"/>
    <property type="match status" value="2"/>
</dbReference>
<comment type="caution">
    <text evidence="3">The sequence shown here is derived from an EMBL/GenBank/DDBJ whole genome shotgun (WGS) entry which is preliminary data.</text>
</comment>
<dbReference type="Pfam" id="PF01039">
    <property type="entry name" value="Carboxyl_trans"/>
    <property type="match status" value="1"/>
</dbReference>
<name>A0ABV7UK11_9HYPH</name>
<dbReference type="InterPro" id="IPR011763">
    <property type="entry name" value="COA_CT_C"/>
</dbReference>
<sequence>MQSGEINADVTFGERRAHVRAMGGAVKLKARRDAGVMNARERIDALCDAGSFTEIGEFAHSVRLEDAARTPADGIVTGFGKVEGRVVAVASFDLTVLGASSAQNNIRKLGFLKESASRAGAPCAFLIESAGARMPDIQGAAGMGRIGLLNSNNRDRDTPWVSAVLGPCYGMGTWYAVQSDFTSVRRDAAFSVSSPKVVSVALSQEVSPEELGGADVHAEITGFADHVGETDAECIAALRRFLSYLPSHAQEAPPLGREPVEAHDGARIAALIPQARSKVYDGRKLVELVADVGSVLPWRTRFGRTLETALARINGRSVGIVASNPMRKGGAIDGKSCDKMTEFIVLCDSFNIPMLLLADTPGFLVGLQAEHEAVAGKIMNNLRALHLASVPKIAVVVRKSYGQAYLNLGGAGADALAVMTTGEVGFVDPSVAVSVVHNRRPAPDDPAYAELMQDMVASNSPYALAGIFAAHSVIQPAETREWVANMLEVYARRPSAGVGRHRLATWPTSL</sequence>
<dbReference type="PANTHER" id="PTHR43842:SF2">
    <property type="entry name" value="PROPIONYL-COA CARBOXYLASE BETA CHAIN, MITOCHONDRIAL"/>
    <property type="match status" value="1"/>
</dbReference>
<dbReference type="InterPro" id="IPR029045">
    <property type="entry name" value="ClpP/crotonase-like_dom_sf"/>
</dbReference>
<dbReference type="InterPro" id="IPR051047">
    <property type="entry name" value="AccD/PCCB"/>
</dbReference>
<keyword evidence="4" id="KW-1185">Reference proteome</keyword>
<accession>A0ABV7UK11</accession>
<evidence type="ECO:0000313" key="3">
    <source>
        <dbReference type="EMBL" id="MFC3638872.1"/>
    </source>
</evidence>
<dbReference type="RefSeq" id="WP_191320285.1">
    <property type="nucleotide sequence ID" value="NZ_BNCG01000015.1"/>
</dbReference>
<evidence type="ECO:0000313" key="4">
    <source>
        <dbReference type="Proteomes" id="UP001595704"/>
    </source>
</evidence>
<dbReference type="EC" id="6.-.-.-" evidence="3"/>
<dbReference type="Gene3D" id="3.90.226.10">
    <property type="entry name" value="2-enoyl-CoA Hydratase, Chain A, domain 1"/>
    <property type="match status" value="2"/>
</dbReference>
<reference evidence="4" key="1">
    <citation type="journal article" date="2019" name="Int. J. Syst. Evol. Microbiol.">
        <title>The Global Catalogue of Microorganisms (GCM) 10K type strain sequencing project: providing services to taxonomists for standard genome sequencing and annotation.</title>
        <authorList>
            <consortium name="The Broad Institute Genomics Platform"/>
            <consortium name="The Broad Institute Genome Sequencing Center for Infectious Disease"/>
            <person name="Wu L."/>
            <person name="Ma J."/>
        </authorList>
    </citation>
    <scope>NUCLEOTIDE SEQUENCE [LARGE SCALE GENOMIC DNA]</scope>
    <source>
        <strain evidence="4">KCTC 42282</strain>
    </source>
</reference>
<dbReference type="PROSITE" id="PS50989">
    <property type="entry name" value="COA_CT_CTER"/>
    <property type="match status" value="1"/>
</dbReference>
<dbReference type="GO" id="GO:0016874">
    <property type="term" value="F:ligase activity"/>
    <property type="evidence" value="ECO:0007669"/>
    <property type="project" value="UniProtKB-KW"/>
</dbReference>
<dbReference type="InterPro" id="IPR011762">
    <property type="entry name" value="COA_CT_N"/>
</dbReference>
<dbReference type="EMBL" id="JBHRYC010000082">
    <property type="protein sequence ID" value="MFC3638872.1"/>
    <property type="molecule type" value="Genomic_DNA"/>
</dbReference>
<proteinExistence type="predicted"/>
<keyword evidence="3" id="KW-0436">Ligase</keyword>
<gene>
    <name evidence="3" type="ORF">ACFONL_16140</name>
</gene>
<evidence type="ECO:0000259" key="2">
    <source>
        <dbReference type="PROSITE" id="PS50989"/>
    </source>
</evidence>
<protein>
    <submittedName>
        <fullName evidence="3">Acyl-CoA carboxylase subunit beta</fullName>
        <ecNumber evidence="3">6.-.-.-</ecNumber>
    </submittedName>
</protein>
<feature type="domain" description="CoA carboxyltransferase C-terminal" evidence="2">
    <location>
        <begin position="255"/>
        <end position="489"/>
    </location>
</feature>
<dbReference type="PROSITE" id="PS50980">
    <property type="entry name" value="COA_CT_NTER"/>
    <property type="match status" value="1"/>
</dbReference>
<organism evidence="3 4">
    <name type="scientific">Camelimonas fluminis</name>
    <dbReference type="NCBI Taxonomy" id="1576911"/>
    <lineage>
        <taxon>Bacteria</taxon>
        <taxon>Pseudomonadati</taxon>
        <taxon>Pseudomonadota</taxon>
        <taxon>Alphaproteobacteria</taxon>
        <taxon>Hyphomicrobiales</taxon>
        <taxon>Chelatococcaceae</taxon>
        <taxon>Camelimonas</taxon>
    </lineage>
</organism>
<dbReference type="Proteomes" id="UP001595704">
    <property type="component" value="Unassembled WGS sequence"/>
</dbReference>
<dbReference type="PANTHER" id="PTHR43842">
    <property type="entry name" value="PROPIONYL-COA CARBOXYLASE BETA CHAIN"/>
    <property type="match status" value="1"/>
</dbReference>
<evidence type="ECO:0000259" key="1">
    <source>
        <dbReference type="PROSITE" id="PS50980"/>
    </source>
</evidence>
<feature type="domain" description="CoA carboxyltransferase N-terminal" evidence="1">
    <location>
        <begin position="5"/>
        <end position="257"/>
    </location>
</feature>
<dbReference type="InterPro" id="IPR034733">
    <property type="entry name" value="AcCoA_carboxyl_beta"/>
</dbReference>